<reference evidence="1" key="1">
    <citation type="submission" date="2021-06" db="EMBL/GenBank/DDBJ databases">
        <authorList>
            <person name="Kallberg Y."/>
            <person name="Tangrot J."/>
            <person name="Rosling A."/>
        </authorList>
    </citation>
    <scope>NUCLEOTIDE SEQUENCE</scope>
    <source>
        <strain evidence="1">CL356</strain>
    </source>
</reference>
<comment type="caution">
    <text evidence="1">The sequence shown here is derived from an EMBL/GenBank/DDBJ whole genome shotgun (WGS) entry which is preliminary data.</text>
</comment>
<evidence type="ECO:0000313" key="2">
    <source>
        <dbReference type="Proteomes" id="UP000789525"/>
    </source>
</evidence>
<gene>
    <name evidence="1" type="ORF">ACOLOM_LOCUS8930</name>
</gene>
<dbReference type="Proteomes" id="UP000789525">
    <property type="component" value="Unassembled WGS sequence"/>
</dbReference>
<name>A0ACA9NR42_9GLOM</name>
<evidence type="ECO:0000313" key="1">
    <source>
        <dbReference type="EMBL" id="CAG8670436.1"/>
    </source>
</evidence>
<accession>A0ACA9NR42</accession>
<keyword evidence="2" id="KW-1185">Reference proteome</keyword>
<organism evidence="1 2">
    <name type="scientific">Acaulospora colombiana</name>
    <dbReference type="NCBI Taxonomy" id="27376"/>
    <lineage>
        <taxon>Eukaryota</taxon>
        <taxon>Fungi</taxon>
        <taxon>Fungi incertae sedis</taxon>
        <taxon>Mucoromycota</taxon>
        <taxon>Glomeromycotina</taxon>
        <taxon>Glomeromycetes</taxon>
        <taxon>Diversisporales</taxon>
        <taxon>Acaulosporaceae</taxon>
        <taxon>Acaulospora</taxon>
    </lineage>
</organism>
<dbReference type="EMBL" id="CAJVPT010024409">
    <property type="protein sequence ID" value="CAG8670436.1"/>
    <property type="molecule type" value="Genomic_DNA"/>
</dbReference>
<feature type="non-terminal residue" evidence="1">
    <location>
        <position position="1"/>
    </location>
</feature>
<protein>
    <submittedName>
        <fullName evidence="1">5824_t:CDS:1</fullName>
    </submittedName>
</protein>
<proteinExistence type="predicted"/>
<sequence length="189" mass="19920">EFPDSGTVNRVGGRSLQPHMQLTSSIASTMRCWAILLLALIGLVNAQTRTITTEGATVVVDVTTTVNGNGDAVTTTSIIRTLGGDDGPFAGQPPDTNQPAQPTYYWVTSYDANGNSVVNSYLFSPTFAPSSAAVQYTQGTIYDYDSWTAQFATQTVVPSSASPGTSKESVLALSMSLCAIVTGMFFVLL</sequence>